<evidence type="ECO:0000313" key="4">
    <source>
        <dbReference type="Proteomes" id="UP000281084"/>
    </source>
</evidence>
<feature type="transmembrane region" description="Helical" evidence="1">
    <location>
        <begin position="122"/>
        <end position="144"/>
    </location>
</feature>
<comment type="caution">
    <text evidence="3">The sequence shown here is derived from an EMBL/GenBank/DDBJ whole genome shotgun (WGS) entry which is preliminary data.</text>
</comment>
<name>A0A3A8G0W6_9GAMM</name>
<dbReference type="RefSeq" id="WP_120367502.1">
    <property type="nucleotide sequence ID" value="NZ_RAXZ01000009.1"/>
</dbReference>
<evidence type="ECO:0000259" key="2">
    <source>
        <dbReference type="Pfam" id="PF09335"/>
    </source>
</evidence>
<sequence length="196" mass="22539">MFDWSALLQHYGYLAVFVGAFFEGETVLMLGAYAVHQHILSFWPLVGIAMVGGFLGDQLYYFIGAKYGYSFIQTRPRLNQKFERASQIIARYPTVAILIMRFLWGLRTIIPMSFGIMHYPALRYLVINLIASFIWAFVVVSVGLQVSHWLHIFWHMLLPHQHKIVIIGAVIFCILLVRIVYGRFAKSTESSETRSS</sequence>
<organism evidence="3 4">
    <name type="scientific">Acinetobacter cumulans</name>
    <dbReference type="NCBI Taxonomy" id="2136182"/>
    <lineage>
        <taxon>Bacteria</taxon>
        <taxon>Pseudomonadati</taxon>
        <taxon>Pseudomonadota</taxon>
        <taxon>Gammaproteobacteria</taxon>
        <taxon>Moraxellales</taxon>
        <taxon>Moraxellaceae</taxon>
        <taxon>Acinetobacter</taxon>
    </lineage>
</organism>
<keyword evidence="1" id="KW-0812">Transmembrane</keyword>
<dbReference type="Pfam" id="PF09335">
    <property type="entry name" value="VTT_dom"/>
    <property type="match status" value="1"/>
</dbReference>
<dbReference type="AlphaFoldDB" id="A0A3A8G0W6"/>
<feature type="transmembrane region" description="Helical" evidence="1">
    <location>
        <begin position="164"/>
        <end position="181"/>
    </location>
</feature>
<feature type="transmembrane region" description="Helical" evidence="1">
    <location>
        <begin position="42"/>
        <end position="63"/>
    </location>
</feature>
<reference evidence="3 4" key="1">
    <citation type="submission" date="2018-09" db="EMBL/GenBank/DDBJ databases">
        <title>The draft genome of Acinetobacter spp. strains.</title>
        <authorList>
            <person name="Qin J."/>
            <person name="Feng Y."/>
            <person name="Zong Z."/>
        </authorList>
    </citation>
    <scope>NUCLEOTIDE SEQUENCE [LARGE SCALE GENOMIC DNA]</scope>
    <source>
        <strain evidence="3 4">WCHAc060002</strain>
    </source>
</reference>
<dbReference type="GO" id="GO:0005886">
    <property type="term" value="C:plasma membrane"/>
    <property type="evidence" value="ECO:0007669"/>
    <property type="project" value="TreeGrafter"/>
</dbReference>
<dbReference type="PANTHER" id="PTHR42709:SF2">
    <property type="entry name" value="INNER MEMBRANE PROTEIN YOHD"/>
    <property type="match status" value="1"/>
</dbReference>
<dbReference type="InterPro" id="IPR051311">
    <property type="entry name" value="DedA_domain"/>
</dbReference>
<evidence type="ECO:0000256" key="1">
    <source>
        <dbReference type="SAM" id="Phobius"/>
    </source>
</evidence>
<feature type="transmembrane region" description="Helical" evidence="1">
    <location>
        <begin position="88"/>
        <end position="110"/>
    </location>
</feature>
<feature type="transmembrane region" description="Helical" evidence="1">
    <location>
        <begin position="12"/>
        <end position="35"/>
    </location>
</feature>
<dbReference type="EMBL" id="RAXZ01000009">
    <property type="protein sequence ID" value="RKG52722.1"/>
    <property type="molecule type" value="Genomic_DNA"/>
</dbReference>
<dbReference type="InterPro" id="IPR032816">
    <property type="entry name" value="VTT_dom"/>
</dbReference>
<feature type="domain" description="VTT" evidence="2">
    <location>
        <begin position="24"/>
        <end position="143"/>
    </location>
</feature>
<dbReference type="Proteomes" id="UP000281084">
    <property type="component" value="Unassembled WGS sequence"/>
</dbReference>
<proteinExistence type="predicted"/>
<protein>
    <submittedName>
        <fullName evidence="3">DedA family protein</fullName>
    </submittedName>
</protein>
<dbReference type="PANTHER" id="PTHR42709">
    <property type="entry name" value="ALKALINE PHOSPHATASE LIKE PROTEIN"/>
    <property type="match status" value="1"/>
</dbReference>
<gene>
    <name evidence="3" type="ORF">D7V64_09095</name>
</gene>
<keyword evidence="1" id="KW-0472">Membrane</keyword>
<accession>A0A3A8G0W6</accession>
<keyword evidence="1" id="KW-1133">Transmembrane helix</keyword>
<evidence type="ECO:0000313" key="3">
    <source>
        <dbReference type="EMBL" id="RKG52722.1"/>
    </source>
</evidence>